<evidence type="ECO:0000313" key="3">
    <source>
        <dbReference type="Proteomes" id="UP000691718"/>
    </source>
</evidence>
<dbReference type="EMBL" id="CAJQZP010000610">
    <property type="protein sequence ID" value="CAG4971476.1"/>
    <property type="molecule type" value="Genomic_DNA"/>
</dbReference>
<dbReference type="Proteomes" id="UP000691718">
    <property type="component" value="Unassembled WGS sequence"/>
</dbReference>
<name>A0A8S3WNQ8_PARAO</name>
<keyword evidence="3" id="KW-1185">Reference proteome</keyword>
<protein>
    <submittedName>
        <fullName evidence="2">(apollo) hypothetical protein</fullName>
    </submittedName>
</protein>
<organism evidence="2 3">
    <name type="scientific">Parnassius apollo</name>
    <name type="common">Apollo butterfly</name>
    <name type="synonym">Papilio apollo</name>
    <dbReference type="NCBI Taxonomy" id="110799"/>
    <lineage>
        <taxon>Eukaryota</taxon>
        <taxon>Metazoa</taxon>
        <taxon>Ecdysozoa</taxon>
        <taxon>Arthropoda</taxon>
        <taxon>Hexapoda</taxon>
        <taxon>Insecta</taxon>
        <taxon>Pterygota</taxon>
        <taxon>Neoptera</taxon>
        <taxon>Endopterygota</taxon>
        <taxon>Lepidoptera</taxon>
        <taxon>Glossata</taxon>
        <taxon>Ditrysia</taxon>
        <taxon>Papilionoidea</taxon>
        <taxon>Papilionidae</taxon>
        <taxon>Parnassiinae</taxon>
        <taxon>Parnassini</taxon>
        <taxon>Parnassius</taxon>
        <taxon>Parnassius</taxon>
    </lineage>
</organism>
<sequence length="123" mass="13585">MAGDAAPQATDQHPYVEAAMDLPVVVGSDNDEIVSHELEQMRSILEEVILVTHNMPLENPLLDSILNSFWLTQFFLAPQWQFAVLLASNFQWLNALLDKVAPSQPGENESRTVSQRGGPLSAD</sequence>
<feature type="region of interest" description="Disordered" evidence="1">
    <location>
        <begin position="101"/>
        <end position="123"/>
    </location>
</feature>
<accession>A0A8S3WNQ8</accession>
<dbReference type="OrthoDB" id="2194416at2759"/>
<evidence type="ECO:0000313" key="2">
    <source>
        <dbReference type="EMBL" id="CAG4971476.1"/>
    </source>
</evidence>
<gene>
    <name evidence="2" type="ORF">PAPOLLO_LOCUS8426</name>
</gene>
<dbReference type="AlphaFoldDB" id="A0A8S3WNQ8"/>
<reference evidence="2" key="1">
    <citation type="submission" date="2021-04" db="EMBL/GenBank/DDBJ databases">
        <authorList>
            <person name="Tunstrom K."/>
        </authorList>
    </citation>
    <scope>NUCLEOTIDE SEQUENCE</scope>
</reference>
<evidence type="ECO:0000256" key="1">
    <source>
        <dbReference type="SAM" id="MobiDB-lite"/>
    </source>
</evidence>
<comment type="caution">
    <text evidence="2">The sequence shown here is derived from an EMBL/GenBank/DDBJ whole genome shotgun (WGS) entry which is preliminary data.</text>
</comment>
<feature type="compositionally biased region" description="Polar residues" evidence="1">
    <location>
        <begin position="105"/>
        <end position="115"/>
    </location>
</feature>
<proteinExistence type="predicted"/>